<name>A0AAD6UUF2_9AGAR</name>
<reference evidence="2" key="1">
    <citation type="submission" date="2023-03" db="EMBL/GenBank/DDBJ databases">
        <title>Massive genome expansion in bonnet fungi (Mycena s.s.) driven by repeated elements and novel gene families across ecological guilds.</title>
        <authorList>
            <consortium name="Lawrence Berkeley National Laboratory"/>
            <person name="Harder C.B."/>
            <person name="Miyauchi S."/>
            <person name="Viragh M."/>
            <person name="Kuo A."/>
            <person name="Thoen E."/>
            <person name="Andreopoulos B."/>
            <person name="Lu D."/>
            <person name="Skrede I."/>
            <person name="Drula E."/>
            <person name="Henrissat B."/>
            <person name="Morin E."/>
            <person name="Kohler A."/>
            <person name="Barry K."/>
            <person name="LaButti K."/>
            <person name="Morin E."/>
            <person name="Salamov A."/>
            <person name="Lipzen A."/>
            <person name="Mereny Z."/>
            <person name="Hegedus B."/>
            <person name="Baldrian P."/>
            <person name="Stursova M."/>
            <person name="Weitz H."/>
            <person name="Taylor A."/>
            <person name="Grigoriev I.V."/>
            <person name="Nagy L.G."/>
            <person name="Martin F."/>
            <person name="Kauserud H."/>
        </authorList>
    </citation>
    <scope>NUCLEOTIDE SEQUENCE</scope>
    <source>
        <strain evidence="2">9144</strain>
    </source>
</reference>
<comment type="caution">
    <text evidence="2">The sequence shown here is derived from an EMBL/GenBank/DDBJ whole genome shotgun (WGS) entry which is preliminary data.</text>
</comment>
<evidence type="ECO:0000313" key="2">
    <source>
        <dbReference type="EMBL" id="KAJ7194913.1"/>
    </source>
</evidence>
<dbReference type="AlphaFoldDB" id="A0AAD6UUF2"/>
<organism evidence="2 3">
    <name type="scientific">Mycena pura</name>
    <dbReference type="NCBI Taxonomy" id="153505"/>
    <lineage>
        <taxon>Eukaryota</taxon>
        <taxon>Fungi</taxon>
        <taxon>Dikarya</taxon>
        <taxon>Basidiomycota</taxon>
        <taxon>Agaricomycotina</taxon>
        <taxon>Agaricomycetes</taxon>
        <taxon>Agaricomycetidae</taxon>
        <taxon>Agaricales</taxon>
        <taxon>Marasmiineae</taxon>
        <taxon>Mycenaceae</taxon>
        <taxon>Mycena</taxon>
    </lineage>
</organism>
<keyword evidence="3" id="KW-1185">Reference proteome</keyword>
<sequence>MHHMLAARDAGATGRSPASHRVDHRLVPIFTVEEMVSLLKWLFAPVAAYARVYVRTDHDSVTVIRGADSSAPVRAHGSAHRRGCSRQRRRRGASNSGMRTRTYGRNASQVFTTAERRFMRARLCSYDDHDSATITRGAGANLSPAHPYARYIQPERLPARILRLDEARVSDCAYSRLDSCAARACCGARELPVSVRVRFQQLGRRLYISASRWIEGHPACQASPLPGRYGRKPPFAQGLSAIALARNGSGARGGNVRGCVAHVLWCGAAGIKFDADAGASAGGCREAARRTAEALIVGRVRWQWHGGAADAGGWVDTYGGSGAG</sequence>
<protein>
    <submittedName>
        <fullName evidence="2">Uncharacterized protein</fullName>
    </submittedName>
</protein>
<accession>A0AAD6UUF2</accession>
<feature type="region of interest" description="Disordered" evidence="1">
    <location>
        <begin position="70"/>
        <end position="101"/>
    </location>
</feature>
<gene>
    <name evidence="2" type="ORF">GGX14DRAFT_404274</name>
</gene>
<dbReference type="EMBL" id="JARJCW010000094">
    <property type="protein sequence ID" value="KAJ7194913.1"/>
    <property type="molecule type" value="Genomic_DNA"/>
</dbReference>
<evidence type="ECO:0000256" key="1">
    <source>
        <dbReference type="SAM" id="MobiDB-lite"/>
    </source>
</evidence>
<proteinExistence type="predicted"/>
<feature type="compositionally biased region" description="Basic residues" evidence="1">
    <location>
        <begin position="77"/>
        <end position="92"/>
    </location>
</feature>
<evidence type="ECO:0000313" key="3">
    <source>
        <dbReference type="Proteomes" id="UP001219525"/>
    </source>
</evidence>
<dbReference type="Proteomes" id="UP001219525">
    <property type="component" value="Unassembled WGS sequence"/>
</dbReference>